<evidence type="ECO:0000313" key="3">
    <source>
        <dbReference type="Proteomes" id="UP000002366"/>
    </source>
</evidence>
<dbReference type="STRING" id="572547.Amico_0398"/>
<dbReference type="GO" id="GO:0042910">
    <property type="term" value="F:xenobiotic transmembrane transporter activity"/>
    <property type="evidence" value="ECO:0007669"/>
    <property type="project" value="TreeGrafter"/>
</dbReference>
<organism evidence="2 3">
    <name type="scientific">Aminobacterium colombiense (strain DSM 12261 / ALA-1)</name>
    <dbReference type="NCBI Taxonomy" id="572547"/>
    <lineage>
        <taxon>Bacteria</taxon>
        <taxon>Thermotogati</taxon>
        <taxon>Synergistota</taxon>
        <taxon>Synergistia</taxon>
        <taxon>Synergistales</taxon>
        <taxon>Aminobacteriaceae</taxon>
        <taxon>Aminobacterium</taxon>
    </lineage>
</organism>
<accession>D5EDA9</accession>
<dbReference type="HOGENOM" id="CLU_002755_1_2_0"/>
<feature type="transmembrane region" description="Helical" evidence="1">
    <location>
        <begin position="360"/>
        <end position="380"/>
    </location>
</feature>
<dbReference type="Pfam" id="PF00873">
    <property type="entry name" value="ACR_tran"/>
    <property type="match status" value="1"/>
</dbReference>
<dbReference type="Gene3D" id="3.30.70.1440">
    <property type="entry name" value="Multidrug efflux transporter AcrB pore domain"/>
    <property type="match status" value="1"/>
</dbReference>
<proteinExistence type="predicted"/>
<feature type="transmembrane region" description="Helical" evidence="1">
    <location>
        <begin position="463"/>
        <end position="485"/>
    </location>
</feature>
<dbReference type="EMBL" id="CP001997">
    <property type="protein sequence ID" value="ADE56541.1"/>
    <property type="molecule type" value="Genomic_DNA"/>
</dbReference>
<keyword evidence="1" id="KW-1133">Transmembrane helix</keyword>
<sequence>MNIAEYSIQKRYVTWFFTVFLIIGGVFAYKGLGKLEDPAFTIKTAVVTTAYPGATPKEVEEEVTEVIERAAQQMGQVDKVRSLSQEGVSLVYVDIKDTYTAKDLPQIWDELRRKINDVQEHLPPGTSRSLVNDDYGDVYGVYFALTGEGYSYRELEDFADYLRRELLLVPGVASVEVTGIQKEAIYVEISRTKLSQLGISMGELFQVLKAQNFVVPSGKVRAGAEYIRITPTGEFSSVEQVGALLLASSSRVLIRLDDIATVTRNYIEPTRAIMRYNGSPAVGIGISNVEGGNVIAMGEAIKKRLKELEPQTPIGMNLGLIYYQSDTVQKAINNFLLNLLEALSIVIAILLIFMGFRSGMLIGGVLLLTIFATFIAMKLVRIDLHSISLGALIVALGMLVDNAIVVADGLLVRIQSGEDRISSAVGVVTQTQWPLLGATFIAVIAFAPIGLSPDSTGEFCQSLFQVVGISLIISWVLAVTVTPVAGVRFLKTSAKAEIPYDTKLYRVYRRFLKACIRKRKVTILVMVCLLGSALIGFTFVDQSFFPSSSSPLFTVEFWRPRGAYIEETQREVEKVEAFILKQPETVSVASYVGQGALRFILTYTPSDSSDSYGHLIVEAKDLKSAESLRRKLGNFMNIEMPDIDPRVRSFSKGTGGGAKIQARFTGDDPRVLRRLGEEAFYMMRNAPDSMNIRSDWGERVKVIRPVLDEVRTRQAGLTRQDVASALEMSFSGIQAGLYRERDKLLPIIARLPKADRARLGALPEVEVWSPLMRKYIALTQITKSIDTIAEDPVIYRRNRMRTFSVECDSRSGKTGLLFARIKPELENISLPLGYSLSRGGEYESSQKAQGGLVGMIPIAFLAMVAILVVLFNGFKQPIMILLCLPLSIIGVTAGLLLFHKSFDFMALLGFLSLAGMLIKNAIVLIDQIDLEIREGKEGFSAIVDSAMSRARPVLMAAITTVLGMIPLYFDILFSALAVTIMFGLAFATVLTLIIVPVLYSVFLKIPVFKDENVR</sequence>
<dbReference type="Proteomes" id="UP000002366">
    <property type="component" value="Chromosome"/>
</dbReference>
<dbReference type="PANTHER" id="PTHR32063:SF18">
    <property type="entry name" value="CATION EFFLUX SYSTEM PROTEIN"/>
    <property type="match status" value="1"/>
</dbReference>
<feature type="transmembrane region" description="Helical" evidence="1">
    <location>
        <begin position="335"/>
        <end position="353"/>
    </location>
</feature>
<evidence type="ECO:0000313" key="2">
    <source>
        <dbReference type="EMBL" id="ADE56541.1"/>
    </source>
</evidence>
<dbReference type="AlphaFoldDB" id="D5EDA9"/>
<dbReference type="RefSeq" id="WP_013047807.1">
    <property type="nucleotide sequence ID" value="NC_014011.1"/>
</dbReference>
<dbReference type="InterPro" id="IPR001036">
    <property type="entry name" value="Acrflvin-R"/>
</dbReference>
<keyword evidence="1" id="KW-0812">Transmembrane</keyword>
<dbReference type="InterPro" id="IPR027463">
    <property type="entry name" value="AcrB_DN_DC_subdom"/>
</dbReference>
<feature type="transmembrane region" description="Helical" evidence="1">
    <location>
        <begin position="386"/>
        <end position="412"/>
    </location>
</feature>
<dbReference type="Gene3D" id="3.30.70.1430">
    <property type="entry name" value="Multidrug efflux transporter AcrB pore domain"/>
    <property type="match status" value="2"/>
</dbReference>
<dbReference type="eggNOG" id="COG0841">
    <property type="taxonomic scope" value="Bacteria"/>
</dbReference>
<dbReference type="PANTHER" id="PTHR32063">
    <property type="match status" value="1"/>
</dbReference>
<keyword evidence="1" id="KW-0472">Membrane</keyword>
<feature type="transmembrane region" description="Helical" evidence="1">
    <location>
        <begin position="952"/>
        <end position="969"/>
    </location>
</feature>
<dbReference type="PRINTS" id="PR00702">
    <property type="entry name" value="ACRIFLAVINRP"/>
</dbReference>
<dbReference type="Gene3D" id="3.30.2090.10">
    <property type="entry name" value="Multidrug efflux transporter AcrB TolC docking domain, DN and DC subdomains"/>
    <property type="match status" value="2"/>
</dbReference>
<name>D5EDA9_AMICL</name>
<dbReference type="OrthoDB" id="9757876at2"/>
<gene>
    <name evidence="2" type="ordered locus">Amico_0398</name>
</gene>
<feature type="transmembrane region" description="Helical" evidence="1">
    <location>
        <begin position="878"/>
        <end position="898"/>
    </location>
</feature>
<reference evidence="2 3" key="1">
    <citation type="journal article" date="2010" name="Stand. Genomic Sci.">
        <title>Complete genome sequence of Aminobacterium colombiense type strain (ALA-1).</title>
        <authorList>
            <person name="Chertkov O."/>
            <person name="Sikorski J."/>
            <person name="Brambilla E."/>
            <person name="Lapidus A."/>
            <person name="Copeland A."/>
            <person name="Glavina Del Rio T."/>
            <person name="Nolan M."/>
            <person name="Lucas S."/>
            <person name="Tice H."/>
            <person name="Cheng J.F."/>
            <person name="Han C."/>
            <person name="Detter J.C."/>
            <person name="Bruce D."/>
            <person name="Tapia R."/>
            <person name="Goodwin L."/>
            <person name="Pitluck S."/>
            <person name="Liolios K."/>
            <person name="Ivanova N."/>
            <person name="Mavromatis K."/>
            <person name="Ovchinnikova G."/>
            <person name="Pati A."/>
            <person name="Chen A."/>
            <person name="Palaniappan K."/>
            <person name="Land M."/>
            <person name="Hauser L."/>
            <person name="Chang Y.J."/>
            <person name="Jeffries C.D."/>
            <person name="Spring S."/>
            <person name="Rohde M."/>
            <person name="Goker M."/>
            <person name="Bristow J."/>
            <person name="Eisen J.A."/>
            <person name="Markowitz V."/>
            <person name="Hugenholtz P."/>
            <person name="Kyrpides N.C."/>
            <person name="Klenk H.P."/>
        </authorList>
    </citation>
    <scope>NUCLEOTIDE SEQUENCE [LARGE SCALE GENOMIC DNA]</scope>
    <source>
        <strain evidence="3">DSM 12261 / ALA-1</strain>
    </source>
</reference>
<feature type="transmembrane region" description="Helical" evidence="1">
    <location>
        <begin position="975"/>
        <end position="999"/>
    </location>
</feature>
<feature type="transmembrane region" description="Helical" evidence="1">
    <location>
        <begin position="521"/>
        <end position="540"/>
    </location>
</feature>
<dbReference type="SUPFAM" id="SSF82866">
    <property type="entry name" value="Multidrug efflux transporter AcrB transmembrane domain"/>
    <property type="match status" value="2"/>
</dbReference>
<feature type="transmembrane region" description="Helical" evidence="1">
    <location>
        <begin position="904"/>
        <end position="925"/>
    </location>
</feature>
<dbReference type="SUPFAM" id="SSF82714">
    <property type="entry name" value="Multidrug efflux transporter AcrB TolC docking domain, DN and DC subdomains"/>
    <property type="match status" value="2"/>
</dbReference>
<keyword evidence="3" id="KW-1185">Reference proteome</keyword>
<feature type="transmembrane region" description="Helical" evidence="1">
    <location>
        <begin position="433"/>
        <end position="451"/>
    </location>
</feature>
<dbReference type="Gene3D" id="3.30.70.1320">
    <property type="entry name" value="Multidrug efflux transporter AcrB pore domain like"/>
    <property type="match status" value="1"/>
</dbReference>
<evidence type="ECO:0000256" key="1">
    <source>
        <dbReference type="SAM" id="Phobius"/>
    </source>
</evidence>
<dbReference type="KEGG" id="aco:Amico_0398"/>
<protein>
    <submittedName>
        <fullName evidence="2">Acriflavin resistance protein</fullName>
    </submittedName>
</protein>
<dbReference type="SUPFAM" id="SSF82693">
    <property type="entry name" value="Multidrug efflux transporter AcrB pore domain, PN1, PN2, PC1 and PC2 subdomains"/>
    <property type="match status" value="2"/>
</dbReference>
<feature type="transmembrane region" description="Helical" evidence="1">
    <location>
        <begin position="852"/>
        <end position="871"/>
    </location>
</feature>
<dbReference type="GO" id="GO:0005886">
    <property type="term" value="C:plasma membrane"/>
    <property type="evidence" value="ECO:0007669"/>
    <property type="project" value="TreeGrafter"/>
</dbReference>
<dbReference type="Gene3D" id="1.20.1640.10">
    <property type="entry name" value="Multidrug efflux transporter AcrB transmembrane domain"/>
    <property type="match status" value="2"/>
</dbReference>
<feature type="transmembrane region" description="Helical" evidence="1">
    <location>
        <begin position="12"/>
        <end position="32"/>
    </location>
</feature>